<comment type="similarity">
    <text evidence="1">Belongs to the Rpn/YhgA-like nuclease family.</text>
</comment>
<protein>
    <submittedName>
        <fullName evidence="3">Recombination-promoting nuclease RpnA</fullName>
        <ecNumber evidence="3">3.1.21.-</ecNumber>
    </submittedName>
</protein>
<gene>
    <name evidence="3" type="primary">rpnA_6</name>
    <name evidence="3" type="ORF">DK880_00783</name>
</gene>
<dbReference type="GO" id="GO:1990238">
    <property type="term" value="F:double-stranded DNA endonuclease activity"/>
    <property type="evidence" value="ECO:0007669"/>
    <property type="project" value="TreeGrafter"/>
</dbReference>
<dbReference type="PANTHER" id="PTHR34611">
    <property type="match status" value="1"/>
</dbReference>
<dbReference type="InterPro" id="IPR051699">
    <property type="entry name" value="Rpn/YhgA-like_nuclease"/>
</dbReference>
<dbReference type="Proteomes" id="UP000245872">
    <property type="component" value="Chromosome"/>
</dbReference>
<evidence type="ECO:0000313" key="3">
    <source>
        <dbReference type="EMBL" id="AWN82092.1"/>
    </source>
</evidence>
<dbReference type="InterPro" id="IPR006842">
    <property type="entry name" value="Transposase_31"/>
</dbReference>
<evidence type="ECO:0000256" key="1">
    <source>
        <dbReference type="ARBA" id="ARBA00009787"/>
    </source>
</evidence>
<dbReference type="GO" id="GO:0006310">
    <property type="term" value="P:DNA recombination"/>
    <property type="evidence" value="ECO:0007669"/>
    <property type="project" value="TreeGrafter"/>
</dbReference>
<evidence type="ECO:0000313" key="4">
    <source>
        <dbReference type="Proteomes" id="UP000245872"/>
    </source>
</evidence>
<evidence type="ECO:0000259" key="2">
    <source>
        <dbReference type="Pfam" id="PF04754"/>
    </source>
</evidence>
<dbReference type="OrthoDB" id="932587at2"/>
<keyword evidence="3" id="KW-0378">Hydrolase</keyword>
<dbReference type="AlphaFoldDB" id="A0A2Z3LD86"/>
<feature type="domain" description="Transposase (putative) YhgA-like" evidence="2">
    <location>
        <begin position="6"/>
        <end position="203"/>
    </location>
</feature>
<dbReference type="EC" id="3.1.21.-" evidence="3"/>
<dbReference type="RefSeq" id="WP_109997490.1">
    <property type="nucleotide sequence ID" value="NZ_CP029619.1"/>
</dbReference>
<reference evidence="3 4" key="1">
    <citation type="submission" date="2018-05" db="EMBL/GenBank/DDBJ databases">
        <title>Candidatus Cardinium hertigii Genome Assembly.</title>
        <authorList>
            <person name="Showmaker K.C."/>
            <person name="Walden K.O."/>
            <person name="Fields C.J."/>
            <person name="Lambert K.N."/>
            <person name="Hudson M.E."/>
        </authorList>
    </citation>
    <scope>NUCLEOTIDE SEQUENCE [LARGE SCALE GENOMIC DNA]</scope>
    <source>
        <strain evidence="4">cHgTN10</strain>
    </source>
</reference>
<name>A0A2Z3LD86_9BACT</name>
<dbReference type="EMBL" id="CP029619">
    <property type="protein sequence ID" value="AWN82092.1"/>
    <property type="molecule type" value="Genomic_DNA"/>
</dbReference>
<sequence>MVKRLKHDGLAKLILSDPIAAQEFLTHYLPESCKSLLDLTTIKVEKESFVEEDLKQKFSDLVFSIKMKNNEQAFIYTLIEAEVSPKYWTAYKLWKYTFLLLERHKTKKTSKLPLIIPIVVYHGNRPFNAPRNLWDLFSHPALAQSFMGGDYQLVDLYAMSDDEIKQKAHLGMLEYFMKYIYSRDIIKLWEEFLETFKSCILLDKEKGYIYMRNFLWYSDSKLPEDKQSVLEKVITKYLPREDKEDIMRTIAQKYRDEGIQIGQEKGIQIGQEKGIQIGQEKGIQIGQEKGIQIGQEKGIQIGQEKGKIEIAKAMFLKGYPMEDIVLLTGLPFSHIQGLIKEKGS</sequence>
<dbReference type="InterPro" id="IPR010106">
    <property type="entry name" value="RpnA"/>
</dbReference>
<organism evidence="3 4">
    <name type="scientific">Candidatus Cardinium hertigii</name>
    <dbReference type="NCBI Taxonomy" id="247481"/>
    <lineage>
        <taxon>Bacteria</taxon>
        <taxon>Pseudomonadati</taxon>
        <taxon>Bacteroidota</taxon>
        <taxon>Cytophagia</taxon>
        <taxon>Cytophagales</taxon>
        <taxon>Amoebophilaceae</taxon>
        <taxon>Candidatus Cardinium</taxon>
    </lineage>
</organism>
<dbReference type="Pfam" id="PF04754">
    <property type="entry name" value="Transposase_31"/>
    <property type="match status" value="1"/>
</dbReference>
<proteinExistence type="inferred from homology"/>
<accession>A0A2Z3LD86</accession>
<dbReference type="PANTHER" id="PTHR34611:SF2">
    <property type="entry name" value="INACTIVE RECOMBINATION-PROMOTING NUCLEASE-LIKE PROTEIN RPNE-RELATED"/>
    <property type="match status" value="1"/>
</dbReference>
<dbReference type="NCBIfam" id="TIGR01784">
    <property type="entry name" value="T_den_put_tspse"/>
    <property type="match status" value="1"/>
</dbReference>
<keyword evidence="4" id="KW-1185">Reference proteome</keyword>
<dbReference type="KEGG" id="cher:DK880_00783"/>